<keyword evidence="1" id="KW-0418">Kinase</keyword>
<dbReference type="InterPro" id="IPR050267">
    <property type="entry name" value="Anti-sigma-factor_SerPK"/>
</dbReference>
<dbReference type="PANTHER" id="PTHR35526:SF3">
    <property type="entry name" value="ANTI-SIGMA-F FACTOR RSBW"/>
    <property type="match status" value="1"/>
</dbReference>
<keyword evidence="3" id="KW-0547">Nucleotide-binding</keyword>
<keyword evidence="1" id="KW-0808">Transferase</keyword>
<proteinExistence type="predicted"/>
<organism evidence="3 4">
    <name type="scientific">Kitasatospora herbaricolor</name>
    <dbReference type="NCBI Taxonomy" id="68217"/>
    <lineage>
        <taxon>Bacteria</taxon>
        <taxon>Bacillati</taxon>
        <taxon>Actinomycetota</taxon>
        <taxon>Actinomycetes</taxon>
        <taxon>Kitasatosporales</taxon>
        <taxon>Streptomycetaceae</taxon>
        <taxon>Kitasatospora</taxon>
    </lineage>
</organism>
<dbReference type="SUPFAM" id="SSF55874">
    <property type="entry name" value="ATPase domain of HSP90 chaperone/DNA topoisomerase II/histidine kinase"/>
    <property type="match status" value="1"/>
</dbReference>
<dbReference type="CDD" id="cd16936">
    <property type="entry name" value="HATPase_RsbW-like"/>
    <property type="match status" value="1"/>
</dbReference>
<accession>A0ABZ1W2F3</accession>
<dbReference type="InterPro" id="IPR036890">
    <property type="entry name" value="HATPase_C_sf"/>
</dbReference>
<evidence type="ECO:0000313" key="4">
    <source>
        <dbReference type="Proteomes" id="UP001432014"/>
    </source>
</evidence>
<keyword evidence="3" id="KW-0067">ATP-binding</keyword>
<reference evidence="3 4" key="1">
    <citation type="submission" date="2022-10" db="EMBL/GenBank/DDBJ databases">
        <title>The complete genomes of actinobacterial strains from the NBC collection.</title>
        <authorList>
            <person name="Joergensen T.S."/>
            <person name="Alvarez Arevalo M."/>
            <person name="Sterndorff E.B."/>
            <person name="Faurdal D."/>
            <person name="Vuksanovic O."/>
            <person name="Mourched A.-S."/>
            <person name="Charusanti P."/>
            <person name="Shaw S."/>
            <person name="Blin K."/>
            <person name="Weber T."/>
        </authorList>
    </citation>
    <scope>NUCLEOTIDE SEQUENCE [LARGE SCALE GENOMIC DNA]</scope>
    <source>
        <strain evidence="3 4">NBC_01247</strain>
    </source>
</reference>
<gene>
    <name evidence="3" type="ORF">OG469_05555</name>
</gene>
<dbReference type="Gene3D" id="3.30.565.10">
    <property type="entry name" value="Histidine kinase-like ATPase, C-terminal domain"/>
    <property type="match status" value="1"/>
</dbReference>
<name>A0ABZ1W2F3_9ACTN</name>
<protein>
    <submittedName>
        <fullName evidence="3">ATP-binding protein</fullName>
    </submittedName>
</protein>
<dbReference type="RefSeq" id="WP_329500416.1">
    <property type="nucleotide sequence ID" value="NZ_CP108460.1"/>
</dbReference>
<keyword evidence="1" id="KW-0723">Serine/threonine-protein kinase</keyword>
<dbReference type="Pfam" id="PF13581">
    <property type="entry name" value="HATPase_c_2"/>
    <property type="match status" value="1"/>
</dbReference>
<dbReference type="GO" id="GO:0005524">
    <property type="term" value="F:ATP binding"/>
    <property type="evidence" value="ECO:0007669"/>
    <property type="project" value="UniProtKB-KW"/>
</dbReference>
<feature type="domain" description="Histidine kinase/HSP90-like ATPase" evidence="2">
    <location>
        <begin position="29"/>
        <end position="139"/>
    </location>
</feature>
<dbReference type="EMBL" id="CP108482">
    <property type="protein sequence ID" value="WUS55025.1"/>
    <property type="molecule type" value="Genomic_DNA"/>
</dbReference>
<dbReference type="PANTHER" id="PTHR35526">
    <property type="entry name" value="ANTI-SIGMA-F FACTOR RSBW-RELATED"/>
    <property type="match status" value="1"/>
</dbReference>
<evidence type="ECO:0000313" key="3">
    <source>
        <dbReference type="EMBL" id="WUS55025.1"/>
    </source>
</evidence>
<evidence type="ECO:0000259" key="2">
    <source>
        <dbReference type="Pfam" id="PF13581"/>
    </source>
</evidence>
<sequence>MHLINTSCTAPRRPLALASQVHSVRVTAPAQAESVGLLRARASALFAAWAMSADAQTTAKLVISELLTNAVLHGHEVMTLAIARTGPTLEITVTDHGQPKTAIPPADPDEHGRGLAIVAAVTHDLQIDETPRGWRTRARMKLDS</sequence>
<evidence type="ECO:0000256" key="1">
    <source>
        <dbReference type="ARBA" id="ARBA00022527"/>
    </source>
</evidence>
<dbReference type="InterPro" id="IPR003594">
    <property type="entry name" value="HATPase_dom"/>
</dbReference>
<dbReference type="Proteomes" id="UP001432014">
    <property type="component" value="Chromosome"/>
</dbReference>
<keyword evidence="4" id="KW-1185">Reference proteome</keyword>